<dbReference type="EMBL" id="JACSQZ010000112">
    <property type="protein sequence ID" value="MBD7916618.1"/>
    <property type="molecule type" value="Genomic_DNA"/>
</dbReference>
<evidence type="ECO:0000256" key="1">
    <source>
        <dbReference type="SAM" id="Phobius"/>
    </source>
</evidence>
<evidence type="ECO:0000313" key="2">
    <source>
        <dbReference type="EMBL" id="MBD7916618.1"/>
    </source>
</evidence>
<evidence type="ECO:0000313" key="3">
    <source>
        <dbReference type="Proteomes" id="UP000640335"/>
    </source>
</evidence>
<accession>A0ABR8Q871</accession>
<organism evidence="2 3">
    <name type="scientific">Clostridium gallinarum</name>
    <dbReference type="NCBI Taxonomy" id="2762246"/>
    <lineage>
        <taxon>Bacteria</taxon>
        <taxon>Bacillati</taxon>
        <taxon>Bacillota</taxon>
        <taxon>Clostridia</taxon>
        <taxon>Eubacteriales</taxon>
        <taxon>Clostridiaceae</taxon>
        <taxon>Clostridium</taxon>
    </lineage>
</organism>
<proteinExistence type="predicted"/>
<name>A0ABR8Q871_9CLOT</name>
<keyword evidence="1" id="KW-0812">Transmembrane</keyword>
<feature type="transmembrane region" description="Helical" evidence="1">
    <location>
        <begin position="6"/>
        <end position="24"/>
    </location>
</feature>
<sequence>MKNNKWLIVFIIFLGIISIGLFRVNTISTNEIMMGTPTMTSSFTFIVYLFIAILVSIIYLIILMINSVSENILNRVIKNIFIISLL</sequence>
<feature type="non-terminal residue" evidence="2">
    <location>
        <position position="86"/>
    </location>
</feature>
<keyword evidence="3" id="KW-1185">Reference proteome</keyword>
<dbReference type="Proteomes" id="UP000640335">
    <property type="component" value="Unassembled WGS sequence"/>
</dbReference>
<gene>
    <name evidence="2" type="ORF">H9660_15930</name>
</gene>
<dbReference type="RefSeq" id="WP_191751355.1">
    <property type="nucleotide sequence ID" value="NZ_JACSQZ010000112.1"/>
</dbReference>
<protein>
    <submittedName>
        <fullName evidence="2">Uncharacterized protein</fullName>
    </submittedName>
</protein>
<reference evidence="2 3" key="1">
    <citation type="submission" date="2020-08" db="EMBL/GenBank/DDBJ databases">
        <title>A Genomic Blueprint of the Chicken Gut Microbiome.</title>
        <authorList>
            <person name="Gilroy R."/>
            <person name="Ravi A."/>
            <person name="Getino M."/>
            <person name="Pursley I."/>
            <person name="Horton D.L."/>
            <person name="Alikhan N.-F."/>
            <person name="Baker D."/>
            <person name="Gharbi K."/>
            <person name="Hall N."/>
            <person name="Watson M."/>
            <person name="Adriaenssens E.M."/>
            <person name="Foster-Nyarko E."/>
            <person name="Jarju S."/>
            <person name="Secka A."/>
            <person name="Antonio M."/>
            <person name="Oren A."/>
            <person name="Chaudhuri R."/>
            <person name="La Ragione R.M."/>
            <person name="Hildebrand F."/>
            <person name="Pallen M.J."/>
        </authorList>
    </citation>
    <scope>NUCLEOTIDE SEQUENCE [LARGE SCALE GENOMIC DNA]</scope>
    <source>
        <strain evidence="2 3">Sa3CUN1</strain>
    </source>
</reference>
<feature type="transmembrane region" description="Helical" evidence="1">
    <location>
        <begin position="45"/>
        <end position="65"/>
    </location>
</feature>
<comment type="caution">
    <text evidence="2">The sequence shown here is derived from an EMBL/GenBank/DDBJ whole genome shotgun (WGS) entry which is preliminary data.</text>
</comment>
<keyword evidence="1" id="KW-0472">Membrane</keyword>
<keyword evidence="1" id="KW-1133">Transmembrane helix</keyword>